<dbReference type="PANTHER" id="PTHR43611:SF3">
    <property type="entry name" value="FLAVIN MONONUCLEOTIDE HYDROLASE 1, CHLOROPLATIC"/>
    <property type="match status" value="1"/>
</dbReference>
<name>A0A2W5V827_9CAUL</name>
<protein>
    <submittedName>
        <fullName evidence="1">HAD family phosphatase</fullName>
    </submittedName>
</protein>
<dbReference type="InterPro" id="IPR036412">
    <property type="entry name" value="HAD-like_sf"/>
</dbReference>
<evidence type="ECO:0000313" key="2">
    <source>
        <dbReference type="Proteomes" id="UP000249393"/>
    </source>
</evidence>
<dbReference type="RefSeq" id="WP_304276053.1">
    <property type="nucleotide sequence ID" value="NZ_QFQZ01000016.1"/>
</dbReference>
<dbReference type="InterPro" id="IPR023198">
    <property type="entry name" value="PGP-like_dom2"/>
</dbReference>
<dbReference type="PANTHER" id="PTHR43611">
    <property type="entry name" value="ALPHA-D-GLUCOSE 1-PHOSPHATE PHOSPHATASE"/>
    <property type="match status" value="1"/>
</dbReference>
<dbReference type="Pfam" id="PF00702">
    <property type="entry name" value="Hydrolase"/>
    <property type="match status" value="1"/>
</dbReference>
<comment type="caution">
    <text evidence="1">The sequence shown here is derived from an EMBL/GenBank/DDBJ whole genome shotgun (WGS) entry which is preliminary data.</text>
</comment>
<dbReference type="Gene3D" id="3.40.50.1000">
    <property type="entry name" value="HAD superfamily/HAD-like"/>
    <property type="match status" value="1"/>
</dbReference>
<organism evidence="1 2">
    <name type="scientific">Caulobacter segnis</name>
    <dbReference type="NCBI Taxonomy" id="88688"/>
    <lineage>
        <taxon>Bacteria</taxon>
        <taxon>Pseudomonadati</taxon>
        <taxon>Pseudomonadota</taxon>
        <taxon>Alphaproteobacteria</taxon>
        <taxon>Caulobacterales</taxon>
        <taxon>Caulobacteraceae</taxon>
        <taxon>Caulobacter</taxon>
    </lineage>
</organism>
<dbReference type="SFLD" id="SFLDG01129">
    <property type="entry name" value="C1.5:_HAD__Beta-PGM__Phosphata"/>
    <property type="match status" value="1"/>
</dbReference>
<dbReference type="AlphaFoldDB" id="A0A2W5V827"/>
<dbReference type="EMBL" id="QFQZ01000016">
    <property type="protein sequence ID" value="PZR35362.1"/>
    <property type="molecule type" value="Genomic_DNA"/>
</dbReference>
<sequence length="206" mass="22583">MTASVRPRAVLWDVGNVIVRWDPRALYAKIFKEPADLDRFLSHVCTLDWHGAHDLGVAFAENAAPLIARFPEHAAEIRAWDERFDEMLSGPIPETVAVIDALAARDVPQFALTNMPQSKWPGVQAISPAHFSLFRDAIVSGDEGVIKPHRRIYEIVLARTGLAAGDLLFIDDSAANIAAADALGFHTHHFTDPARLRGAVEAHGLL</sequence>
<gene>
    <name evidence="1" type="ORF">DI526_07175</name>
</gene>
<dbReference type="SFLD" id="SFLDS00003">
    <property type="entry name" value="Haloacid_Dehalogenase"/>
    <property type="match status" value="1"/>
</dbReference>
<evidence type="ECO:0000313" key="1">
    <source>
        <dbReference type="EMBL" id="PZR35362.1"/>
    </source>
</evidence>
<dbReference type="InterPro" id="IPR006439">
    <property type="entry name" value="HAD-SF_hydro_IA"/>
</dbReference>
<dbReference type="CDD" id="cd02603">
    <property type="entry name" value="HAD_sEH-N_like"/>
    <property type="match status" value="1"/>
</dbReference>
<proteinExistence type="predicted"/>
<accession>A0A2W5V827</accession>
<dbReference type="NCBIfam" id="TIGR01509">
    <property type="entry name" value="HAD-SF-IA-v3"/>
    <property type="match status" value="1"/>
</dbReference>
<dbReference type="InterPro" id="IPR023214">
    <property type="entry name" value="HAD_sf"/>
</dbReference>
<reference evidence="1 2" key="1">
    <citation type="submission" date="2017-08" db="EMBL/GenBank/DDBJ databases">
        <title>Infants hospitalized years apart are colonized by the same room-sourced microbial strains.</title>
        <authorList>
            <person name="Brooks B."/>
            <person name="Olm M.R."/>
            <person name="Firek B.A."/>
            <person name="Baker R."/>
            <person name="Thomas B.C."/>
            <person name="Morowitz M.J."/>
            <person name="Banfield J.F."/>
        </authorList>
    </citation>
    <scope>NUCLEOTIDE SEQUENCE [LARGE SCALE GENOMIC DNA]</scope>
    <source>
        <strain evidence="1">S2_003_000_R2_4</strain>
    </source>
</reference>
<dbReference type="Gene3D" id="1.10.150.240">
    <property type="entry name" value="Putative phosphatase, domain 2"/>
    <property type="match status" value="1"/>
</dbReference>
<dbReference type="SUPFAM" id="SSF56784">
    <property type="entry name" value="HAD-like"/>
    <property type="match status" value="1"/>
</dbReference>
<dbReference type="Proteomes" id="UP000249393">
    <property type="component" value="Unassembled WGS sequence"/>
</dbReference>